<proteinExistence type="predicted"/>
<dbReference type="OrthoDB" id="995925at2759"/>
<dbReference type="EMBL" id="JAIQCV010000003">
    <property type="protein sequence ID" value="KAH1113938.1"/>
    <property type="molecule type" value="Genomic_DNA"/>
</dbReference>
<evidence type="ECO:0000313" key="3">
    <source>
        <dbReference type="Proteomes" id="UP000828251"/>
    </source>
</evidence>
<evidence type="ECO:0000313" key="2">
    <source>
        <dbReference type="EMBL" id="KAH1113938.1"/>
    </source>
</evidence>
<gene>
    <name evidence="2" type="ORF">J1N35_007316</name>
</gene>
<name>A0A9D4AFG2_9ROSI</name>
<reference evidence="2 3" key="1">
    <citation type="journal article" date="2021" name="Plant Biotechnol. J.">
        <title>Multi-omics assisted identification of the key and species-specific regulatory components of drought-tolerant mechanisms in Gossypium stocksii.</title>
        <authorList>
            <person name="Yu D."/>
            <person name="Ke L."/>
            <person name="Zhang D."/>
            <person name="Wu Y."/>
            <person name="Sun Y."/>
            <person name="Mei J."/>
            <person name="Sun J."/>
            <person name="Sun Y."/>
        </authorList>
    </citation>
    <scope>NUCLEOTIDE SEQUENCE [LARGE SCALE GENOMIC DNA]</scope>
    <source>
        <strain evidence="3">cv. E1</strain>
        <tissue evidence="2">Leaf</tissue>
    </source>
</reference>
<feature type="domain" description="Reverse transcriptase zinc-binding" evidence="1">
    <location>
        <begin position="55"/>
        <end position="142"/>
    </location>
</feature>
<dbReference type="PANTHER" id="PTHR47074:SF48">
    <property type="entry name" value="POLYNUCLEOTIDYL TRANSFERASE, RIBONUCLEASE H-LIKE SUPERFAMILY PROTEIN"/>
    <property type="match status" value="1"/>
</dbReference>
<dbReference type="PANTHER" id="PTHR47074">
    <property type="entry name" value="BNAC02G40300D PROTEIN"/>
    <property type="match status" value="1"/>
</dbReference>
<sequence length="358" mass="40891">MHVCDLWMPNHEGWNVGRVFDLFGDYLVSHIYDISVLQNGPSDRIFWFHNTHGSYTTKSSYSWMLLNKVGYGPHCFFSKFIWKLKILPKTRVFAWRIGHGLLHTNVKLSSIKTHVDPVCSICRNGDETPLHALRDCPKACEVLIPSGFNNRLLTNSYEFCINWVEDSMRILDKMAFKDFISTLWNIWNSRNNAIFRGKEEDLYGIWECARKLNTDFRIHNLSSQPILPRVPKCYRWEKPPAGIIKVNVDAIVNSCGTSLGIIARDFDNFVLSGRASFTNKVANLELAELDALIDGFDLVTFSMLIRSFLNRIVQVSSITLVITRRTLRSLGTGSRKLASCLTLLFSSRSNGLTEVITN</sequence>
<evidence type="ECO:0000259" key="1">
    <source>
        <dbReference type="Pfam" id="PF13966"/>
    </source>
</evidence>
<protein>
    <recommendedName>
        <fullName evidence="1">Reverse transcriptase zinc-binding domain-containing protein</fullName>
    </recommendedName>
</protein>
<keyword evidence="3" id="KW-1185">Reference proteome</keyword>
<dbReference type="Pfam" id="PF13966">
    <property type="entry name" value="zf-RVT"/>
    <property type="match status" value="1"/>
</dbReference>
<dbReference type="Proteomes" id="UP000828251">
    <property type="component" value="Unassembled WGS sequence"/>
</dbReference>
<dbReference type="InterPro" id="IPR026960">
    <property type="entry name" value="RVT-Znf"/>
</dbReference>
<dbReference type="AlphaFoldDB" id="A0A9D4AFG2"/>
<accession>A0A9D4AFG2</accession>
<organism evidence="2 3">
    <name type="scientific">Gossypium stocksii</name>
    <dbReference type="NCBI Taxonomy" id="47602"/>
    <lineage>
        <taxon>Eukaryota</taxon>
        <taxon>Viridiplantae</taxon>
        <taxon>Streptophyta</taxon>
        <taxon>Embryophyta</taxon>
        <taxon>Tracheophyta</taxon>
        <taxon>Spermatophyta</taxon>
        <taxon>Magnoliopsida</taxon>
        <taxon>eudicotyledons</taxon>
        <taxon>Gunneridae</taxon>
        <taxon>Pentapetalae</taxon>
        <taxon>rosids</taxon>
        <taxon>malvids</taxon>
        <taxon>Malvales</taxon>
        <taxon>Malvaceae</taxon>
        <taxon>Malvoideae</taxon>
        <taxon>Gossypium</taxon>
    </lineage>
</organism>
<comment type="caution">
    <text evidence="2">The sequence shown here is derived from an EMBL/GenBank/DDBJ whole genome shotgun (WGS) entry which is preliminary data.</text>
</comment>
<dbReference type="InterPro" id="IPR052929">
    <property type="entry name" value="RNase_H-like_EbsB-rel"/>
</dbReference>